<reference evidence="2 3" key="1">
    <citation type="submission" date="2020-04" db="EMBL/GenBank/DDBJ databases">
        <authorList>
            <person name="De Canck E."/>
        </authorList>
    </citation>
    <scope>NUCLEOTIDE SEQUENCE [LARGE SCALE GENOMIC DNA]</scope>
    <source>
        <strain evidence="2 3">LMG 28688</strain>
    </source>
</reference>
<name>A0A6J5G4Z3_9BURK</name>
<organism evidence="2 3">
    <name type="scientific">Paraburkholderia caffeinitolerans</name>
    <dbReference type="NCBI Taxonomy" id="1723730"/>
    <lineage>
        <taxon>Bacteria</taxon>
        <taxon>Pseudomonadati</taxon>
        <taxon>Pseudomonadota</taxon>
        <taxon>Betaproteobacteria</taxon>
        <taxon>Burkholderiales</taxon>
        <taxon>Burkholderiaceae</taxon>
        <taxon>Paraburkholderia</taxon>
    </lineage>
</organism>
<dbReference type="InterPro" id="IPR040708">
    <property type="entry name" value="DUF5636"/>
</dbReference>
<proteinExistence type="predicted"/>
<feature type="domain" description="DUF5636" evidence="1">
    <location>
        <begin position="73"/>
        <end position="257"/>
    </location>
</feature>
<dbReference type="RefSeq" id="WP_175195607.1">
    <property type="nucleotide sequence ID" value="NZ_CADIKL010000015.1"/>
</dbReference>
<accession>A0A6J5G4Z3</accession>
<keyword evidence="3" id="KW-1185">Reference proteome</keyword>
<dbReference type="EMBL" id="CADIKL010000015">
    <property type="protein sequence ID" value="CAB3791582.1"/>
    <property type="molecule type" value="Genomic_DNA"/>
</dbReference>
<protein>
    <recommendedName>
        <fullName evidence="1">DUF5636 domain-containing protein</fullName>
    </recommendedName>
</protein>
<dbReference type="Pfam" id="PF18686">
    <property type="entry name" value="DUF5636"/>
    <property type="match status" value="1"/>
</dbReference>
<sequence>MKSLEEIRAELIAAFDDKEIESKKPESGLKDQKAPVKGLRVDGKLLSQSPHFNDYLRIGHYLSYGPRAPISGEPVIRNALIKLDEDMTQRINKYYSAKSRAIDYFQKQEAAYKAKAPPEKDSDYSKLLTASLDEFERAHGFMVVGERLPNYAGFVFGNVFKESLALKQHWKDVGAGEKHGEYTHRLQWYILIRAGAIKTVPVNQEATIFASIAPWQKGRTCNLWTFLLDLLVTDTSIGNDALDFRSPENLNMWLVGDSSPEFCPVLRAFLRARMAKRKSLYNMRDYLVKKLKKSEKEVDEIMTFMQTESMENRNASARIAFPKGANPKFDPYVKT</sequence>
<dbReference type="AlphaFoldDB" id="A0A6J5G4Z3"/>
<evidence type="ECO:0000259" key="1">
    <source>
        <dbReference type="Pfam" id="PF18686"/>
    </source>
</evidence>
<evidence type="ECO:0000313" key="2">
    <source>
        <dbReference type="EMBL" id="CAB3791582.1"/>
    </source>
</evidence>
<gene>
    <name evidence="2" type="ORF">LMG28688_03332</name>
</gene>
<dbReference type="Proteomes" id="UP000494119">
    <property type="component" value="Unassembled WGS sequence"/>
</dbReference>
<evidence type="ECO:0000313" key="3">
    <source>
        <dbReference type="Proteomes" id="UP000494119"/>
    </source>
</evidence>